<proteinExistence type="inferred from homology"/>
<feature type="domain" description="Aminoglycoside phosphotransferase" evidence="6">
    <location>
        <begin position="38"/>
        <end position="222"/>
    </location>
</feature>
<keyword evidence="4 5" id="KW-0067">ATP-binding</keyword>
<dbReference type="GO" id="GO:0009229">
    <property type="term" value="P:thiamine diphosphate biosynthetic process"/>
    <property type="evidence" value="ECO:0007669"/>
    <property type="project" value="UniProtKB-UniRule"/>
</dbReference>
<keyword evidence="3 5" id="KW-0418">Kinase</keyword>
<dbReference type="InterPro" id="IPR011009">
    <property type="entry name" value="Kinase-like_dom_sf"/>
</dbReference>
<dbReference type="AlphaFoldDB" id="A0AAE4DRL0"/>
<comment type="pathway">
    <text evidence="5">Cofactor biosynthesis; thiamine diphosphate biosynthesis; thiamine phosphate from thiamine: step 1/1.</text>
</comment>
<dbReference type="NCBIfam" id="NF007620">
    <property type="entry name" value="PRK10271.1"/>
    <property type="match status" value="1"/>
</dbReference>
<evidence type="ECO:0000259" key="6">
    <source>
        <dbReference type="Pfam" id="PF01636"/>
    </source>
</evidence>
<dbReference type="Pfam" id="PF01636">
    <property type="entry name" value="APH"/>
    <property type="match status" value="1"/>
</dbReference>
<dbReference type="InterPro" id="IPR014093">
    <property type="entry name" value="Thiamine_kinase"/>
</dbReference>
<dbReference type="GO" id="GO:0006772">
    <property type="term" value="P:thiamine metabolic process"/>
    <property type="evidence" value="ECO:0007669"/>
    <property type="project" value="InterPro"/>
</dbReference>
<organism evidence="7 8">
    <name type="scientific">Pseudenterobacter timonensis</name>
    <dbReference type="NCBI Taxonomy" id="1755099"/>
    <lineage>
        <taxon>Bacteria</taxon>
        <taxon>Pseudomonadati</taxon>
        <taxon>Pseudomonadota</taxon>
        <taxon>Gammaproteobacteria</taxon>
        <taxon>Enterobacterales</taxon>
        <taxon>Enterobacteriaceae</taxon>
        <taxon>Pseudenterobacter</taxon>
    </lineage>
</organism>
<comment type="function">
    <text evidence="5">Catalyzes the phosphorylation of thiamine to thiamine phosphate.</text>
</comment>
<evidence type="ECO:0000256" key="5">
    <source>
        <dbReference type="HAMAP-Rule" id="MF_01604"/>
    </source>
</evidence>
<comment type="catalytic activity">
    <reaction evidence="5">
        <text>thiamine + ATP = thiamine phosphate + ADP + H(+)</text>
        <dbReference type="Rhea" id="RHEA:12012"/>
        <dbReference type="ChEBI" id="CHEBI:15378"/>
        <dbReference type="ChEBI" id="CHEBI:18385"/>
        <dbReference type="ChEBI" id="CHEBI:30616"/>
        <dbReference type="ChEBI" id="CHEBI:37575"/>
        <dbReference type="ChEBI" id="CHEBI:456216"/>
        <dbReference type="EC" id="2.7.1.89"/>
    </reaction>
</comment>
<evidence type="ECO:0000256" key="4">
    <source>
        <dbReference type="ARBA" id="ARBA00022840"/>
    </source>
</evidence>
<dbReference type="RefSeq" id="WP_310826948.1">
    <property type="nucleotide sequence ID" value="NZ_JAQGEC010000015.1"/>
</dbReference>
<dbReference type="EMBL" id="JAQGEC010000015">
    <property type="protein sequence ID" value="MDR9891753.1"/>
    <property type="molecule type" value="Genomic_DNA"/>
</dbReference>
<dbReference type="EC" id="2.7.1.89" evidence="5"/>
<dbReference type="Proteomes" id="UP001248822">
    <property type="component" value="Unassembled WGS sequence"/>
</dbReference>
<keyword evidence="2 5" id="KW-0547">Nucleotide-binding</keyword>
<sequence length="270" mass="30995">MPFNSSNLSRDEIVARYFPHYRLLAPQPHTGLSGASCIIEQGTHRLVLRQHHDPRAPAFLFRRQYHALRRLPASLVPTPRFFGGGWMAVDYLAGETKSLLPDAQTLATLLYHLHRQPRLGWRIALLPLLEHYWQQAAPGRRTPLWLAQLKRLRHRGEPRPLRLAPLHMDVHAGNVVHTPEGVRLIDWEYAGDGDVALELAAVWMESEATRRALVEAYARTAALAAPALLQQVARWRPWVRMLMAGWYELRLAQSGDQQFKALADEIWRQF</sequence>
<evidence type="ECO:0000256" key="3">
    <source>
        <dbReference type="ARBA" id="ARBA00022777"/>
    </source>
</evidence>
<protein>
    <recommendedName>
        <fullName evidence="5">Thiamine kinase</fullName>
        <ecNumber evidence="5">2.7.1.89</ecNumber>
    </recommendedName>
</protein>
<gene>
    <name evidence="5 7" type="primary">thiK</name>
    <name evidence="7" type="ORF">O7047_16145</name>
</gene>
<keyword evidence="1 5" id="KW-0808">Transferase</keyword>
<evidence type="ECO:0000256" key="1">
    <source>
        <dbReference type="ARBA" id="ARBA00022679"/>
    </source>
</evidence>
<accession>A0AAE4DRL0</accession>
<evidence type="ECO:0000256" key="2">
    <source>
        <dbReference type="ARBA" id="ARBA00022741"/>
    </source>
</evidence>
<dbReference type="GO" id="GO:0019165">
    <property type="term" value="F:thiamine kinase activity"/>
    <property type="evidence" value="ECO:0007669"/>
    <property type="project" value="UniProtKB-UniRule"/>
</dbReference>
<comment type="caution">
    <text evidence="7">The sequence shown here is derived from an EMBL/GenBank/DDBJ whole genome shotgun (WGS) entry which is preliminary data.</text>
</comment>
<name>A0AAE4DRL0_9ENTR</name>
<dbReference type="GO" id="GO:0005524">
    <property type="term" value="F:ATP binding"/>
    <property type="evidence" value="ECO:0007669"/>
    <property type="project" value="UniProtKB-KW"/>
</dbReference>
<dbReference type="HAMAP" id="MF_01604">
    <property type="entry name" value="Thiamine_kinase"/>
    <property type="match status" value="1"/>
</dbReference>
<comment type="similarity">
    <text evidence="5">Belongs to the thiamine kinase family.</text>
</comment>
<dbReference type="InterPro" id="IPR002575">
    <property type="entry name" value="Aminoglycoside_PTrfase"/>
</dbReference>
<reference evidence="7" key="1">
    <citation type="submission" date="2022-12" db="EMBL/GenBank/DDBJ databases">
        <title>NDM-1 containing novel ST 2018 Pseudenterobacter timonensis.</title>
        <authorList>
            <person name="Halder G."/>
            <person name="Mandal S."/>
            <person name="Dutta S."/>
        </authorList>
    </citation>
    <scope>NUCLEOTIDE SEQUENCE</scope>
    <source>
        <strain evidence="7">CNCI147</strain>
    </source>
</reference>
<evidence type="ECO:0000313" key="8">
    <source>
        <dbReference type="Proteomes" id="UP001248822"/>
    </source>
</evidence>
<dbReference type="Gene3D" id="3.90.1200.10">
    <property type="match status" value="1"/>
</dbReference>
<dbReference type="SUPFAM" id="SSF56112">
    <property type="entry name" value="Protein kinase-like (PK-like)"/>
    <property type="match status" value="1"/>
</dbReference>
<evidence type="ECO:0000313" key="7">
    <source>
        <dbReference type="EMBL" id="MDR9891753.1"/>
    </source>
</evidence>